<gene>
    <name evidence="1" type="ORF">SAMN02745205_00783</name>
</gene>
<accession>A0A1T4KLP9</accession>
<evidence type="ECO:0000313" key="1">
    <source>
        <dbReference type="EMBL" id="SJZ43324.1"/>
    </source>
</evidence>
<dbReference type="EMBL" id="FUWL01000005">
    <property type="protein sequence ID" value="SJZ43324.1"/>
    <property type="molecule type" value="Genomic_DNA"/>
</dbReference>
<dbReference type="RefSeq" id="WP_025839192.1">
    <property type="nucleotide sequence ID" value="NZ_FUWL01000005.1"/>
</dbReference>
<reference evidence="1 2" key="1">
    <citation type="submission" date="2017-02" db="EMBL/GenBank/DDBJ databases">
        <authorList>
            <person name="Peterson S.W."/>
        </authorList>
    </citation>
    <scope>NUCLEOTIDE SEQUENCE [LARGE SCALE GENOMIC DNA]</scope>
    <source>
        <strain evidence="1 2">ATCC 700135</strain>
    </source>
</reference>
<protein>
    <recommendedName>
        <fullName evidence="3">PemK-like, MazF-like toxin of type II toxin-antitoxin system</fullName>
    </recommendedName>
</protein>
<dbReference type="AlphaFoldDB" id="A0A1T4KLP9"/>
<proteinExistence type="predicted"/>
<sequence length="148" mass="16649">MLLADGMPEHLLLERLVNGRVFLIPKDKIKHIVLKNGDDQAANKYYIFLGLSSSNGTCAGVIINSRINSFLHQDRRDLQMPLKVDPDHSFLRHDSFVDCSCLFIVKTSDIFRQKCVGSISQDVLSDVMSTVSSSKFIKTKDLKEHGII</sequence>
<organism evidence="1 2">
    <name type="scientific">Porphyromonas cangingivalis</name>
    <dbReference type="NCBI Taxonomy" id="36874"/>
    <lineage>
        <taxon>Bacteria</taxon>
        <taxon>Pseudomonadati</taxon>
        <taxon>Bacteroidota</taxon>
        <taxon>Bacteroidia</taxon>
        <taxon>Bacteroidales</taxon>
        <taxon>Porphyromonadaceae</taxon>
        <taxon>Porphyromonas</taxon>
    </lineage>
</organism>
<dbReference type="Proteomes" id="UP000189956">
    <property type="component" value="Unassembled WGS sequence"/>
</dbReference>
<evidence type="ECO:0008006" key="3">
    <source>
        <dbReference type="Google" id="ProtNLM"/>
    </source>
</evidence>
<name>A0A1T4KLP9_PORCN</name>
<evidence type="ECO:0000313" key="2">
    <source>
        <dbReference type="Proteomes" id="UP000189956"/>
    </source>
</evidence>